<keyword evidence="5" id="KW-1185">Reference proteome</keyword>
<comment type="caution">
    <text evidence="4">The sequence shown here is derived from an EMBL/GenBank/DDBJ whole genome shotgun (WGS) entry which is preliminary data.</text>
</comment>
<dbReference type="Gene3D" id="3.40.50.360">
    <property type="match status" value="1"/>
</dbReference>
<reference evidence="4 5" key="1">
    <citation type="submission" date="2010-10" db="EMBL/GenBank/DDBJ databases">
        <authorList>
            <consortium name="The Broad Institute Genome Sequencing Platform"/>
            <person name="Ward D."/>
            <person name="Earl A."/>
            <person name="Feldgarden M."/>
            <person name="Young S.K."/>
            <person name="Gargeya S."/>
            <person name="Zeng Q."/>
            <person name="Alvarado L."/>
            <person name="Berlin A."/>
            <person name="Bochicchio J."/>
            <person name="Chapman S.B."/>
            <person name="Chen Z."/>
            <person name="Freedman E."/>
            <person name="Gellesch M."/>
            <person name="Goldberg J."/>
            <person name="Griggs A."/>
            <person name="Gujja S."/>
            <person name="Heilman E."/>
            <person name="Heiman D."/>
            <person name="Howarth C."/>
            <person name="Mehta T."/>
            <person name="Neiman D."/>
            <person name="Pearson M."/>
            <person name="Roberts A."/>
            <person name="Saif S."/>
            <person name="Shea T."/>
            <person name="Shenoy N."/>
            <person name="Sisk P."/>
            <person name="Stolte C."/>
            <person name="Sykes S."/>
            <person name="White J."/>
            <person name="Yandava C."/>
            <person name="Allen-Vercoe E."/>
            <person name="Sibley C."/>
            <person name="Ambrose C.E."/>
            <person name="Strauss J."/>
            <person name="Daigneault M."/>
            <person name="Haas B."/>
            <person name="Nusbaum C."/>
            <person name="Birren B."/>
        </authorList>
    </citation>
    <scope>NUCLEOTIDE SEQUENCE [LARGE SCALE GENOMIC DNA]</scope>
    <source>
        <strain evidence="4 5">3_1_6</strain>
    </source>
</reference>
<feature type="domain" description="NADPH-dependent FMN reductase-like" evidence="3">
    <location>
        <begin position="1"/>
        <end position="154"/>
    </location>
</feature>
<dbReference type="HOGENOM" id="CLU_050993_6_0_7"/>
<evidence type="ECO:0000259" key="3">
    <source>
        <dbReference type="Pfam" id="PF03358"/>
    </source>
</evidence>
<dbReference type="Pfam" id="PF03358">
    <property type="entry name" value="FMN_red"/>
    <property type="match status" value="1"/>
</dbReference>
<evidence type="ECO:0000313" key="4">
    <source>
        <dbReference type="EMBL" id="EFV46087.1"/>
    </source>
</evidence>
<dbReference type="PANTHER" id="PTHR43278">
    <property type="entry name" value="NAD(P)H-DEPENDENT FMN-CONTAINING OXIDOREDUCTASE YWQN-RELATED"/>
    <property type="match status" value="1"/>
</dbReference>
<reference evidence="4 5" key="2">
    <citation type="submission" date="2013-04" db="EMBL/GenBank/DDBJ databases">
        <title>The Genome Sequence of Bilophila wadsworthia 3_1_6.</title>
        <authorList>
            <consortium name="The Broad Institute Genomics Platform"/>
            <person name="Earl A."/>
            <person name="Ward D."/>
            <person name="Feldgarden M."/>
            <person name="Gevers D."/>
            <person name="Sibley C."/>
            <person name="Strauss J."/>
            <person name="Allen-Vercoe E."/>
            <person name="Walker B."/>
            <person name="Young S."/>
            <person name="Zeng Q."/>
            <person name="Gargeya S."/>
            <person name="Fitzgerald M."/>
            <person name="Haas B."/>
            <person name="Abouelleil A."/>
            <person name="Allen A.W."/>
            <person name="Alvarado L."/>
            <person name="Arachchi H.M."/>
            <person name="Berlin A.M."/>
            <person name="Chapman S.B."/>
            <person name="Gainer-Dewar J."/>
            <person name="Goldberg J."/>
            <person name="Griggs A."/>
            <person name="Gujja S."/>
            <person name="Hansen M."/>
            <person name="Howarth C."/>
            <person name="Imamovic A."/>
            <person name="Ireland A."/>
            <person name="Larimer J."/>
            <person name="McCowan C."/>
            <person name="Murphy C."/>
            <person name="Pearson M."/>
            <person name="Poon T.W."/>
            <person name="Priest M."/>
            <person name="Roberts A."/>
            <person name="Saif S."/>
            <person name="Shea T."/>
            <person name="Sisk P."/>
            <person name="Sykes S."/>
            <person name="Wortman J."/>
            <person name="Nusbaum C."/>
            <person name="Birren B."/>
        </authorList>
    </citation>
    <scope>NUCLEOTIDE SEQUENCE [LARGE SCALE GENOMIC DNA]</scope>
    <source>
        <strain evidence="4 5">3_1_6</strain>
    </source>
</reference>
<name>E5Y1Q6_BILW3</name>
<dbReference type="OrthoDB" id="6398207at2"/>
<keyword evidence="2" id="KW-0288">FMN</keyword>
<evidence type="ECO:0000256" key="1">
    <source>
        <dbReference type="ARBA" id="ARBA00022630"/>
    </source>
</evidence>
<gene>
    <name evidence="4" type="ORF">HMPREF0179_00127</name>
</gene>
<accession>E5Y1Q6</accession>
<dbReference type="eggNOG" id="COG0655">
    <property type="taxonomic scope" value="Bacteria"/>
</dbReference>
<evidence type="ECO:0000313" key="5">
    <source>
        <dbReference type="Proteomes" id="UP000006034"/>
    </source>
</evidence>
<evidence type="ECO:0000256" key="2">
    <source>
        <dbReference type="ARBA" id="ARBA00022643"/>
    </source>
</evidence>
<dbReference type="SUPFAM" id="SSF52218">
    <property type="entry name" value="Flavoproteins"/>
    <property type="match status" value="1"/>
</dbReference>
<dbReference type="PANTHER" id="PTHR43278:SF1">
    <property type="entry name" value="IRON-SULFUR FLAVOPROTEIN MJ1083"/>
    <property type="match status" value="1"/>
</dbReference>
<dbReference type="InterPro" id="IPR029039">
    <property type="entry name" value="Flavoprotein-like_sf"/>
</dbReference>
<keyword evidence="1" id="KW-0285">Flavoprotein</keyword>
<dbReference type="STRING" id="563192.HMPREF0179_00127"/>
<dbReference type="AlphaFoldDB" id="E5Y1Q6"/>
<dbReference type="InterPro" id="IPR051796">
    <property type="entry name" value="ISF_SsuE-like"/>
</dbReference>
<proteinExistence type="predicted"/>
<dbReference type="GO" id="GO:0016491">
    <property type="term" value="F:oxidoreductase activity"/>
    <property type="evidence" value="ECO:0007669"/>
    <property type="project" value="InterPro"/>
</dbReference>
<dbReference type="Proteomes" id="UP000006034">
    <property type="component" value="Unassembled WGS sequence"/>
</dbReference>
<protein>
    <recommendedName>
        <fullName evidence="3">NADPH-dependent FMN reductase-like domain-containing protein</fullName>
    </recommendedName>
</protein>
<dbReference type="EMBL" id="ADCP02000002">
    <property type="protein sequence ID" value="EFV46087.1"/>
    <property type="molecule type" value="Genomic_DNA"/>
</dbReference>
<sequence>MSILVVWASPNQDGLTSAAKDNILKGLSEAGGEAEALHLNKRDIRCCRACGNGWGLCRSEGRCVINDDFSEDYQRLVSAEAIVWITPVYWHDLAENLKAFLDRLRRCETRRNHFLKGKKSLLVACAGGTGRGAIQCLDRLEDTLGHMDIVAVDRLPIIRFNREYMLPALLGAGRAFAAHIGQTASEEGV</sequence>
<dbReference type="InterPro" id="IPR005025">
    <property type="entry name" value="FMN_Rdtase-like_dom"/>
</dbReference>
<organism evidence="4 5">
    <name type="scientific">Bilophila wadsworthia (strain 3_1_6)</name>
    <dbReference type="NCBI Taxonomy" id="563192"/>
    <lineage>
        <taxon>Bacteria</taxon>
        <taxon>Pseudomonadati</taxon>
        <taxon>Thermodesulfobacteriota</taxon>
        <taxon>Desulfovibrionia</taxon>
        <taxon>Desulfovibrionales</taxon>
        <taxon>Desulfovibrionaceae</taxon>
        <taxon>Bilophila</taxon>
    </lineage>
</organism>